<keyword evidence="3" id="KW-0732">Signal</keyword>
<keyword evidence="7" id="KW-1185">Reference proteome</keyword>
<evidence type="ECO:0000256" key="1">
    <source>
        <dbReference type="ARBA" id="ARBA00004613"/>
    </source>
</evidence>
<comment type="subcellular location">
    <subcellularLocation>
        <location evidence="1">Secreted</location>
    </subcellularLocation>
</comment>
<dbReference type="AlphaFoldDB" id="A0A239YET8"/>
<evidence type="ECO:0000313" key="7">
    <source>
        <dbReference type="Proteomes" id="UP000242084"/>
    </source>
</evidence>
<evidence type="ECO:0000313" key="6">
    <source>
        <dbReference type="EMBL" id="SNV56738.1"/>
    </source>
</evidence>
<keyword evidence="2" id="KW-0964">Secreted</keyword>
<accession>A0A239YET8</accession>
<proteinExistence type="inferred from homology"/>
<sequence>MNKSLKIFIATSISLGGLFGTINFNHSDTGIVHAETTPYYKYKGNTGHDGKFVLDSTFINAIKYKGVEMNGYKIVQPQSDDGNNYNHKKAYDQHFYLSKSSQLNYAASVKFPVKRHHISKSQLLKAYGNNYTIEESGNKTNYKFLVGSNIIIFTIEDNYVTTVNIGEDIGSRM</sequence>
<gene>
    <name evidence="6" type="primary">isaB_1</name>
    <name evidence="6" type="ORF">SAMEA4384403_00270</name>
</gene>
<evidence type="ECO:0000256" key="5">
    <source>
        <dbReference type="ARBA" id="ARBA00093792"/>
    </source>
</evidence>
<evidence type="ECO:0000256" key="2">
    <source>
        <dbReference type="ARBA" id="ARBA00022525"/>
    </source>
</evidence>
<name>A0A239YET8_9STAP</name>
<evidence type="ECO:0000256" key="4">
    <source>
        <dbReference type="ARBA" id="ARBA00093777"/>
    </source>
</evidence>
<evidence type="ECO:0000256" key="3">
    <source>
        <dbReference type="ARBA" id="ARBA00022729"/>
    </source>
</evidence>
<reference evidence="6 7" key="1">
    <citation type="submission" date="2017-06" db="EMBL/GenBank/DDBJ databases">
        <authorList>
            <consortium name="Pathogen Informatics"/>
        </authorList>
    </citation>
    <scope>NUCLEOTIDE SEQUENCE [LARGE SCALE GENOMIC DNA]</scope>
    <source>
        <strain evidence="6 7">NCTC13839</strain>
    </source>
</reference>
<dbReference type="KEGG" id="sste:SAMEA4384403_0270"/>
<dbReference type="OrthoDB" id="2405427at2"/>
<dbReference type="Proteomes" id="UP000242084">
    <property type="component" value="Chromosome 1"/>
</dbReference>
<organism evidence="6 7">
    <name type="scientific">Mammaliicoccus stepanovicii</name>
    <dbReference type="NCBI Taxonomy" id="643214"/>
    <lineage>
        <taxon>Bacteria</taxon>
        <taxon>Bacillati</taxon>
        <taxon>Bacillota</taxon>
        <taxon>Bacilli</taxon>
        <taxon>Bacillales</taxon>
        <taxon>Staphylococcaceae</taxon>
        <taxon>Mammaliicoccus</taxon>
    </lineage>
</organism>
<dbReference type="NCBIfam" id="NF047686">
    <property type="entry name" value="IsaB_fam"/>
    <property type="match status" value="1"/>
</dbReference>
<dbReference type="EMBL" id="LT906462">
    <property type="protein sequence ID" value="SNV56738.1"/>
    <property type="molecule type" value="Genomic_DNA"/>
</dbReference>
<comment type="similarity">
    <text evidence="4">Belongs to the IsaB family.</text>
</comment>
<dbReference type="RefSeq" id="WP_095085676.1">
    <property type="nucleotide sequence ID" value="NZ_BMDM01000007.1"/>
</dbReference>
<protein>
    <recommendedName>
        <fullName evidence="5">Immunodominant staphylococcal antigen B</fullName>
    </recommendedName>
</protein>
<dbReference type="InterPro" id="IPR058086">
    <property type="entry name" value="IsaB"/>
</dbReference>